<evidence type="ECO:0000256" key="2">
    <source>
        <dbReference type="ARBA" id="ARBA00022679"/>
    </source>
</evidence>
<dbReference type="OrthoDB" id="1728630at2759"/>
<keyword evidence="2 8" id="KW-0808">Transferase</keyword>
<dbReference type="Pfam" id="PF00069">
    <property type="entry name" value="Pkinase"/>
    <property type="match status" value="1"/>
</dbReference>
<dbReference type="PROSITE" id="PS50011">
    <property type="entry name" value="PROTEIN_KINASE_DOM"/>
    <property type="match status" value="1"/>
</dbReference>
<proteinExistence type="inferred from homology"/>
<dbReference type="EMBL" id="PDCK01000040">
    <property type="protein sequence ID" value="PRQ47907.1"/>
    <property type="molecule type" value="Genomic_DNA"/>
</dbReference>
<dbReference type="InterPro" id="IPR000719">
    <property type="entry name" value="Prot_kinase_dom"/>
</dbReference>
<organism evidence="8 9">
    <name type="scientific">Rosa chinensis</name>
    <name type="common">China rose</name>
    <dbReference type="NCBI Taxonomy" id="74649"/>
    <lineage>
        <taxon>Eukaryota</taxon>
        <taxon>Viridiplantae</taxon>
        <taxon>Streptophyta</taxon>
        <taxon>Embryophyta</taxon>
        <taxon>Tracheophyta</taxon>
        <taxon>Spermatophyta</taxon>
        <taxon>Magnoliopsida</taxon>
        <taxon>eudicotyledons</taxon>
        <taxon>Gunneridae</taxon>
        <taxon>Pentapetalae</taxon>
        <taxon>rosids</taxon>
        <taxon>fabids</taxon>
        <taxon>Rosales</taxon>
        <taxon>Rosaceae</taxon>
        <taxon>Rosoideae</taxon>
        <taxon>Rosoideae incertae sedis</taxon>
        <taxon>Rosa</taxon>
    </lineage>
</organism>
<evidence type="ECO:0000259" key="6">
    <source>
        <dbReference type="PROSITE" id="PS50011"/>
    </source>
</evidence>
<dbReference type="PROSITE" id="PS51153">
    <property type="entry name" value="RPW8"/>
    <property type="match status" value="1"/>
</dbReference>
<dbReference type="GO" id="GO:0005524">
    <property type="term" value="F:ATP binding"/>
    <property type="evidence" value="ECO:0007669"/>
    <property type="project" value="UniProtKB-KW"/>
</dbReference>
<gene>
    <name evidence="8" type="ORF">RchiOBHm_Chr2g0104831</name>
</gene>
<dbReference type="AlphaFoldDB" id="A0A2P6RN99"/>
<dbReference type="InterPro" id="IPR050538">
    <property type="entry name" value="MAP_kinase_kinase_kinase"/>
</dbReference>
<evidence type="ECO:0000256" key="4">
    <source>
        <dbReference type="ARBA" id="ARBA00022777"/>
    </source>
</evidence>
<dbReference type="Gramene" id="PRQ47907">
    <property type="protein sequence ID" value="PRQ47907"/>
    <property type="gene ID" value="RchiOBHm_Chr2g0104831"/>
</dbReference>
<feature type="domain" description="Protein kinase" evidence="6">
    <location>
        <begin position="161"/>
        <end position="417"/>
    </location>
</feature>
<keyword evidence="9" id="KW-1185">Reference proteome</keyword>
<dbReference type="Proteomes" id="UP000238479">
    <property type="component" value="Chromosome 2"/>
</dbReference>
<name>A0A2P6RN99_ROSCH</name>
<dbReference type="PANTHER" id="PTHR48016">
    <property type="entry name" value="MAP KINASE KINASE KINASE SSK2-RELATED-RELATED"/>
    <property type="match status" value="1"/>
</dbReference>
<evidence type="ECO:0000313" key="8">
    <source>
        <dbReference type="EMBL" id="PRQ47907.1"/>
    </source>
</evidence>
<keyword evidence="5" id="KW-0067">ATP-binding</keyword>
<dbReference type="GO" id="GO:0004709">
    <property type="term" value="F:MAP kinase kinase kinase activity"/>
    <property type="evidence" value="ECO:0007669"/>
    <property type="project" value="UniProtKB-EC"/>
</dbReference>
<keyword evidence="3" id="KW-0547">Nucleotide-binding</keyword>
<dbReference type="InterPro" id="IPR011009">
    <property type="entry name" value="Kinase-like_dom_sf"/>
</dbReference>
<comment type="caution">
    <text evidence="8">The sequence shown here is derived from an EMBL/GenBank/DDBJ whole genome shotgun (WGS) entry which is preliminary data.</text>
</comment>
<dbReference type="InterPro" id="IPR008808">
    <property type="entry name" value="Powdery_mildew-R_dom"/>
</dbReference>
<reference evidence="8 9" key="1">
    <citation type="journal article" date="2018" name="Nat. Genet.">
        <title>The Rosa genome provides new insights in the design of modern roses.</title>
        <authorList>
            <person name="Bendahmane M."/>
        </authorList>
    </citation>
    <scope>NUCLEOTIDE SEQUENCE [LARGE SCALE GENOMIC DNA]</scope>
    <source>
        <strain evidence="9">cv. Old Blush</strain>
    </source>
</reference>
<keyword evidence="4 8" id="KW-0418">Kinase</keyword>
<comment type="similarity">
    <text evidence="1">Belongs to the protein kinase superfamily. STE Ser/Thr protein kinase family. MAP kinase kinase kinase subfamily.</text>
</comment>
<evidence type="ECO:0000256" key="3">
    <source>
        <dbReference type="ARBA" id="ARBA00022741"/>
    </source>
</evidence>
<evidence type="ECO:0000256" key="5">
    <source>
        <dbReference type="ARBA" id="ARBA00022840"/>
    </source>
</evidence>
<dbReference type="OMA" id="ECCLRIN"/>
<evidence type="ECO:0000259" key="7">
    <source>
        <dbReference type="PROSITE" id="PS51153"/>
    </source>
</evidence>
<dbReference type="Gene3D" id="1.10.510.10">
    <property type="entry name" value="Transferase(Phosphotransferase) domain 1"/>
    <property type="match status" value="1"/>
</dbReference>
<feature type="domain" description="RPW8" evidence="7">
    <location>
        <begin position="1"/>
        <end position="152"/>
    </location>
</feature>
<dbReference type="GO" id="GO:0005737">
    <property type="term" value="C:cytoplasm"/>
    <property type="evidence" value="ECO:0007669"/>
    <property type="project" value="TreeGrafter"/>
</dbReference>
<dbReference type="PANTHER" id="PTHR48016:SF5">
    <property type="entry name" value="MITOGEN-ACTIVATED PROTEIN KINASE KINASE KINASE 5"/>
    <property type="match status" value="1"/>
</dbReference>
<protein>
    <submittedName>
        <fullName evidence="8">Putative mitogen-activated protein kinase kinase kinase STE-STE11 family</fullName>
        <ecNumber evidence="8">2.7.11.25</ecNumber>
    </submittedName>
</protein>
<dbReference type="SUPFAM" id="SSF56112">
    <property type="entry name" value="Protein kinase-like (PK-like)"/>
    <property type="match status" value="1"/>
</dbReference>
<dbReference type="EC" id="2.7.11.25" evidence="8"/>
<dbReference type="Pfam" id="PF05659">
    <property type="entry name" value="RPW8"/>
    <property type="match status" value="1"/>
</dbReference>
<evidence type="ECO:0000256" key="1">
    <source>
        <dbReference type="ARBA" id="ARBA00006529"/>
    </source>
</evidence>
<accession>A0A2P6RN99</accession>
<evidence type="ECO:0000313" key="9">
    <source>
        <dbReference type="Proteomes" id="UP000238479"/>
    </source>
</evidence>
<sequence length="423" mass="46709">MAGGELVAGAALGLPFNILYDVIKEVMNKTTMFKPLLGDLSSTMESLQPLITDIAKHNRDLGRPEEELQSFKKQMENGAELVRKCSKVGLWTSYKKYGYANKLMDLDKSLNRLLAILSVQGIRAGMETLVVVKETLTTVRRIEDNGVGKEETVVVHNLIEFQKGKLIGSGPFGPRYVAGNRVTGALCSMKEVDLSPNGSISAKCLETEIRVLTKLRHPNIVEFYGSQMVGDRFYIYQEYVHPGSLSRYMNERYGAITESIVRNFTRQIMSGLAYMHSEHIAHRSIKGANLLVDSSGIVKLADFGMARLLSGHEGNTSLEGGNPYYWMAPELIISGRQSLAADIWSLGCTVIEMLTGRAHQNAYESMEALFKTSSGNEDNPELPGTLSLEGKNFVECCLRINPADRPTAAMLLEHPFLTSSSRG</sequence>
<dbReference type="STRING" id="74649.A0A2P6RN99"/>